<organism evidence="7">
    <name type="scientific">Arabidopsis thaliana</name>
    <name type="common">Mouse-ear cress</name>
    <dbReference type="NCBI Taxonomy" id="3702"/>
    <lineage>
        <taxon>Eukaryota</taxon>
        <taxon>Viridiplantae</taxon>
        <taxon>Streptophyta</taxon>
        <taxon>Embryophyta</taxon>
        <taxon>Tracheophyta</taxon>
        <taxon>Spermatophyta</taxon>
        <taxon>Magnoliopsida</taxon>
        <taxon>eudicotyledons</taxon>
        <taxon>Gunneridae</taxon>
        <taxon>Pentapetalae</taxon>
        <taxon>rosids</taxon>
        <taxon>malvids</taxon>
        <taxon>Brassicales</taxon>
        <taxon>Brassicaceae</taxon>
        <taxon>Camelineae</taxon>
        <taxon>Arabidopsis</taxon>
    </lineage>
</organism>
<reference evidence="6 8" key="2">
    <citation type="journal article" date="2000" name="Nature">
        <title>Sequence and analysis of chromosome 5 of the plant Arabidopsis thaliana.</title>
        <authorList>
            <consortium name="Kazusa DNA Research Institute"/>
            <consortium name="Cold Spring Harbor and Washington University in St Louis Sequencing Consortium"/>
            <consortium name="European Union Arabidopsis Genome Sequencing Consortium"/>
            <person name="Tabata S."/>
            <person name="Kaneko T."/>
            <person name="Nakamura Y."/>
            <person name="Kotani H."/>
            <person name="Kato T."/>
            <person name="Asamizu E."/>
            <person name="Miyajima N."/>
            <person name="Sasamoto S."/>
            <person name="Kimura T."/>
            <person name="Hosouchi T."/>
            <person name="Kawashima K."/>
            <person name="Kohara M."/>
            <person name="Matsumoto M."/>
            <person name="Matsuno A."/>
            <person name="Muraki A."/>
            <person name="Nakayama S."/>
            <person name="Nakazaki N."/>
            <person name="Naruo K."/>
            <person name="Okumura S."/>
            <person name="Shinpo S."/>
            <person name="Takeuchi C."/>
            <person name="Wada T."/>
            <person name="Watanabe A."/>
            <person name="Yamada M."/>
            <person name="Yasuda M."/>
            <person name="Sato S."/>
            <person name="de la Bastide M."/>
            <person name="Huang E."/>
            <person name="Spiegel L."/>
            <person name="Gnoj L."/>
            <person name="O'Shaughnessy A."/>
            <person name="Preston R."/>
            <person name="Habermann K."/>
            <person name="Murray J."/>
            <person name="Johnson D."/>
            <person name="Rohlfing T."/>
            <person name="Nelson J."/>
            <person name="Stoneking T."/>
            <person name="Pepin K."/>
            <person name="Spieth J."/>
            <person name="Sekhon M."/>
            <person name="Armstrong J."/>
            <person name="Becker M."/>
            <person name="Belter E."/>
            <person name="Cordum H."/>
            <person name="Cordes M."/>
            <person name="Courtney L."/>
            <person name="Courtney W."/>
            <person name="Dante M."/>
            <person name="Du H."/>
            <person name="Edwards J."/>
            <person name="Fryman J."/>
            <person name="Haakensen B."/>
            <person name="Lamar E."/>
            <person name="Latreille P."/>
            <person name="Leonard S."/>
            <person name="Meyer R."/>
            <person name="Mulvaney E."/>
            <person name="Ozersky P."/>
            <person name="Riley A."/>
            <person name="Strowmatt C."/>
            <person name="Wagner-McPherson C."/>
            <person name="Wollam A."/>
            <person name="Yoakum M."/>
            <person name="Bell M."/>
            <person name="Dedhia N."/>
            <person name="Parnell L."/>
            <person name="Shah R."/>
            <person name="Rodriguez M."/>
            <person name="See L.H."/>
            <person name="Vil D."/>
            <person name="Baker J."/>
            <person name="Kirchoff K."/>
            <person name="Toth K."/>
            <person name="King L."/>
            <person name="Bahret A."/>
            <person name="Miller B."/>
            <person name="Marra M."/>
            <person name="Martienssen R."/>
            <person name="McCombie W.R."/>
            <person name="Wilson R.K."/>
            <person name="Murphy G."/>
            <person name="Bancroft I."/>
            <person name="Volckaert G."/>
            <person name="Wambutt R."/>
            <person name="Dusterhoft A."/>
            <person name="Stiekema W."/>
            <person name="Pohl T."/>
            <person name="Entian K.D."/>
            <person name="Terryn N."/>
            <person name="Hartley N."/>
            <person name="Bent E."/>
            <person name="Johnson S."/>
            <person name="Langham S.A."/>
            <person name="McCullagh B."/>
            <person name="Robben J."/>
            <person name="Grymonprez B."/>
            <person name="Zimmermann W."/>
            <person name="Ramsperger U."/>
            <person name="Wedler H."/>
            <person name="Balke K."/>
            <person name="Wedler E."/>
            <person name="Peters S."/>
            <person name="van Staveren M."/>
            <person name="Dirkse W."/>
            <person name="Mooijman P."/>
            <person name="Lankhorst R.K."/>
            <person name="Weitzenegger T."/>
            <person name="Bothe G."/>
            <person name="Rose M."/>
            <person name="Hauf J."/>
            <person name="Berneiser S."/>
            <person name="Hempel S."/>
            <person name="Feldpausch M."/>
            <person name="Lamberth S."/>
            <person name="Villarroel R."/>
            <person name="Gielen J."/>
            <person name="Ardiles W."/>
            <person name="Bents O."/>
            <person name="Lemcke K."/>
            <person name="Kolesov G."/>
            <person name="Mayer K."/>
            <person name="Rudd S."/>
            <person name="Schoof H."/>
            <person name="Schueller C."/>
            <person name="Zaccaria P."/>
            <person name="Mewes H.W."/>
            <person name="Bevan M."/>
            <person name="Fransz P."/>
        </authorList>
    </citation>
    <scope>NUCLEOTIDE SEQUENCE [LARGE SCALE GENOMIC DNA]</scope>
    <source>
        <strain evidence="8">cv. Columbia</strain>
    </source>
</reference>
<reference evidence="6" key="4">
    <citation type="submission" date="2011-02" db="EMBL/GenBank/DDBJ databases">
        <authorList>
            <consortium name="TAIR"/>
            <person name="Swarbreck D."/>
            <person name="Lamesch P."/>
            <person name="Wilks C."/>
            <person name="Huala E."/>
        </authorList>
    </citation>
    <scope>NUCLEOTIDE SEQUENCE</scope>
</reference>
<evidence type="ECO:0000313" key="6">
    <source>
        <dbReference type="EMBL" id="AED95260.1"/>
    </source>
</evidence>
<dbReference type="SUPFAM" id="SSF52047">
    <property type="entry name" value="RNI-like"/>
    <property type="match status" value="1"/>
</dbReference>
<evidence type="ECO:0000313" key="5">
    <source>
        <dbReference type="Araport" id="AT5G45500"/>
    </source>
</evidence>
<dbReference type="InterPro" id="IPR032675">
    <property type="entry name" value="LRR_dom_sf"/>
</dbReference>
<dbReference type="GO" id="GO:0098542">
    <property type="term" value="P:defense response to other organism"/>
    <property type="evidence" value="ECO:0000318"/>
    <property type="project" value="GO_Central"/>
</dbReference>
<gene>
    <name evidence="6" type="primary">MFC19.17</name>
    <name evidence="6" type="synonym">MFC19_17</name>
    <name evidence="5 6" type="ordered locus">At5g45500</name>
</gene>
<evidence type="ECO:0007829" key="11">
    <source>
        <dbReference type="PubMed" id="17272265"/>
    </source>
</evidence>
<dbReference type="EMBL" id="CP002688">
    <property type="protein sequence ID" value="AED95260.1"/>
    <property type="molecule type" value="Genomic_DNA"/>
</dbReference>
<dbReference type="EMBL" id="AB018113">
    <property type="protein sequence ID" value="BAB09178.1"/>
    <property type="molecule type" value="Genomic_DNA"/>
</dbReference>
<evidence type="ECO:0000256" key="2">
    <source>
        <dbReference type="ARBA" id="ARBA00022821"/>
    </source>
</evidence>
<reference evidence="7" key="1">
    <citation type="journal article" date="1999" name="DNA Res.">
        <title>Structural analysis of Arabidopsis thaliana chromosome 5. IX. Sequence features of the regions of 1,011,550 bp covered by seventeen P1 and TAC clones.</title>
        <authorList>
            <person name="Kaneko T."/>
            <person name="Katoh T."/>
            <person name="Sato S."/>
            <person name="Nakamura Y."/>
            <person name="Asamizu E."/>
            <person name="Kotani H."/>
            <person name="Miyajima N."/>
            <person name="Tabata S."/>
        </authorList>
    </citation>
    <scope>NUCLEOTIDE SEQUENCE [LARGE SCALE GENOMIC DNA]</scope>
</reference>
<dbReference type="RefSeq" id="NP_001330030.1">
    <property type="nucleotide sequence ID" value="NM_001344626.1"/>
</dbReference>
<dbReference type="HOGENOM" id="CLU_010051_2_0_1"/>
<evidence type="ECO:0000259" key="4">
    <source>
        <dbReference type="Pfam" id="PF23598"/>
    </source>
</evidence>
<proteinExistence type="evidence at protein level"/>
<dbReference type="EMBL" id="CP002688">
    <property type="protein sequence ID" value="ANM68264.1"/>
    <property type="molecule type" value="Genomic_DNA"/>
</dbReference>
<dbReference type="eggNOG" id="ENOG502QSXD">
    <property type="taxonomic scope" value="Eukaryota"/>
</dbReference>
<keyword evidence="2" id="KW-0611">Plant defense</keyword>
<accession>Q9FHI6</accession>
<dbReference type="SMR" id="Q9FHI6"/>
<dbReference type="FunCoup" id="Q9FHI6">
    <property type="interactions" value="408"/>
</dbReference>
<dbReference type="Gene3D" id="3.80.10.10">
    <property type="entry name" value="Ribonuclease Inhibitor"/>
    <property type="match status" value="1"/>
</dbReference>
<evidence type="ECO:0000256" key="1">
    <source>
        <dbReference type="ARBA" id="ARBA00022737"/>
    </source>
</evidence>
<dbReference type="InterPro" id="IPR055414">
    <property type="entry name" value="LRR_R13L4/SHOC2-like"/>
</dbReference>
<dbReference type="Araport" id="AT5G45500"/>
<dbReference type="iPTMnet" id="Q9FHI6"/>
<reference evidence="6" key="5">
    <citation type="submission" date="2016-05" db="EMBL/GenBank/DDBJ databases">
        <authorList>
            <person name="Krishnakumar V."/>
            <person name="Cheng C.-Y."/>
            <person name="Chan A.P."/>
            <person name="Schobel S."/>
            <person name="Kim M."/>
            <person name="Ferlanti E.S."/>
            <person name="Belyaeva I."/>
            <person name="Rosen B.D."/>
            <person name="Micklem G."/>
            <person name="Miller J.R."/>
            <person name="Vaughn M."/>
            <person name="Town C.D."/>
        </authorList>
    </citation>
    <scope>NUCLEOTIDE SEQUENCE</scope>
</reference>
<name>Q9FHI6_ARATH</name>
<dbReference type="Proteomes" id="UP000006548">
    <property type="component" value="Chromosome 5"/>
</dbReference>
<dbReference type="ProteomicsDB" id="181376"/>
<dbReference type="RefSeq" id="NP_001190474.1">
    <property type="nucleotide sequence ID" value="NM_001203545.1"/>
</dbReference>
<dbReference type="TAIR" id="AT5G45500"/>
<dbReference type="GO" id="GO:0005886">
    <property type="term" value="C:plasma membrane"/>
    <property type="evidence" value="ECO:0007005"/>
    <property type="project" value="TAIR"/>
</dbReference>
<sequence>MDSGTQPEGLQAAQPAGLQAAGLQAAQPAGLQAAQPAGLQAAGKRKPPTTTEDPNDPQHIIHDFLTIVNKLEKEVDLPGAITRARTYDAEVDGLITADQPQTNLGRAESAPIPNAKPEGPDDHHIPKLQRNLRLLKEDVAKLQYLRSEVAEEVWKHIRPLELLLENVAKEQKKNPTKPPLTLGMKKDLDDINKKIFNLMCQVPLLPNKRKKAKGLDDDDGDGDNNNGKGIVCLPGIHANKADLRSRAVFRYVLREFEELSDQRKICLLTFAVFPENQEVNRTMLMYWWMGEGILSTKDISSQEGTEEVILKPEDVVKVILKDFTDRNLIEPVEIKRKVEPSSYKMAPFVHASVVLISKEIGLFDMYDIKDKPVMKKSGMHKVCLVEGSSSQQEAKAKKMEDVDHIETVFNVSERFPDFTFKWFSEDKPTRNKLTLSKVTYQKLKVFYLGRWERTAKRHIEVENPELMKNLKRMIKLKLLSFQGISRIERLDDAVCKLRDLIILDLRACYNLEKLPDKIDSLKALIYLDITDCYMIDRMPKRLSWLDNLEVLKGFVVSDATDEETVCTLAELVHLKKLRKLSISINKENFSIDDVFVAVKSFKKLEKLKVAWGGINTHPQGKGVDSEKGDENVKPKENIGILERAATMFRKEKDPTAPELPKTLKKLDLQCFPGEHLPEWLEPDNLLNVEKLYIKGGIKLTGFGKSLPSQNSKCKVTVLRLKFLPKLKVEWRDLSKRYFPELKFLEKYQCPQVSLCPCDGIGIWRKPEEDEV</sequence>
<dbReference type="EMBL" id="CP002688">
    <property type="protein sequence ID" value="ANM68262.1"/>
    <property type="molecule type" value="Genomic_DNA"/>
</dbReference>
<feature type="region of interest" description="Disordered" evidence="3">
    <location>
        <begin position="104"/>
        <end position="124"/>
    </location>
</feature>
<protein>
    <submittedName>
        <fullName evidence="6">RNI-like superfamily protein</fullName>
    </submittedName>
</protein>
<dbReference type="Pfam" id="PF23598">
    <property type="entry name" value="LRR_14"/>
    <property type="match status" value="1"/>
</dbReference>
<dbReference type="PaxDb" id="3702-AT5G45500.2"/>
<dbReference type="ExpressionAtlas" id="Q9FHI6">
    <property type="expression patterns" value="baseline and differential"/>
</dbReference>
<dbReference type="PANTHER" id="PTHR47186">
    <property type="entry name" value="LEUCINE-RICH REPEAT-CONTAINING PROTEIN 57"/>
    <property type="match status" value="1"/>
</dbReference>
<dbReference type="PANTHER" id="PTHR47186:SF54">
    <property type="entry name" value="DISEASE RESISTANCE RPP13-LIKE PROTEIN 4"/>
    <property type="match status" value="1"/>
</dbReference>
<evidence type="ECO:0000313" key="8">
    <source>
        <dbReference type="Proteomes" id="UP000006548"/>
    </source>
</evidence>
<feature type="compositionally biased region" description="Low complexity" evidence="3">
    <location>
        <begin position="9"/>
        <end position="42"/>
    </location>
</feature>
<feature type="region of interest" description="Disordered" evidence="3">
    <location>
        <begin position="1"/>
        <end position="58"/>
    </location>
</feature>
<evidence type="ECO:0000256" key="3">
    <source>
        <dbReference type="SAM" id="MobiDB-lite"/>
    </source>
</evidence>
<reference evidence="11" key="3">
    <citation type="journal article" date="2007" name="Mol. Cell. Proteomics">
        <title>Multidimensional protein identification technology (MudPIT) analysis of ubiquitinated proteins in plants.</title>
        <authorList>
            <person name="Maor R."/>
            <person name="Jones A."/>
            <person name="Nuhse T.S."/>
            <person name="Studholme D.J."/>
            <person name="Peck S.C."/>
            <person name="Shirasu K."/>
        </authorList>
    </citation>
    <scope>IDENTIFICATION BY MASS SPECTROMETRY [LARGE SCALE ANALYSIS]</scope>
</reference>
<keyword evidence="9 10" id="KW-1267">Proteomics identification</keyword>
<evidence type="ECO:0007829" key="9">
    <source>
        <dbReference type="PeptideAtlas" id="Q9FHI6"/>
    </source>
</evidence>
<keyword evidence="1" id="KW-0677">Repeat</keyword>
<dbReference type="Gene3D" id="1.10.10.10">
    <property type="entry name" value="Winged helix-like DNA-binding domain superfamily/Winged helix DNA-binding domain"/>
    <property type="match status" value="1"/>
</dbReference>
<dbReference type="RefSeq" id="NP_001330032.1">
    <property type="nucleotide sequence ID" value="NM_001344624.1"/>
</dbReference>
<dbReference type="InterPro" id="IPR036388">
    <property type="entry name" value="WH-like_DNA-bd_sf"/>
</dbReference>
<dbReference type="RefSeq" id="NP_199363.3">
    <property type="nucleotide sequence ID" value="NM_123918.8"/>
</dbReference>
<dbReference type="EMBL" id="CP002688">
    <property type="protein sequence ID" value="AED95261.1"/>
    <property type="molecule type" value="Genomic_DNA"/>
</dbReference>
<dbReference type="STRING" id="3702.Q9FHI6"/>
<evidence type="ECO:0007829" key="10">
    <source>
        <dbReference type="ProteomicsDB" id="Q9FHI6"/>
    </source>
</evidence>
<keyword evidence="8" id="KW-1185">Reference proteome</keyword>
<evidence type="ECO:0000313" key="7">
    <source>
        <dbReference type="EMBL" id="BAB09178.1"/>
    </source>
</evidence>
<dbReference type="AlphaFoldDB" id="Q9FHI6"/>
<reference evidence="8" key="6">
    <citation type="journal article" date="2017" name="Plant J.">
        <title>Araport11: a complete reannotation of the Arabidopsis thaliana reference genome.</title>
        <authorList>
            <person name="Cheng C.Y."/>
            <person name="Krishnakumar V."/>
            <person name="Chan A.P."/>
            <person name="Thibaud-Nissen F."/>
            <person name="Schobel S."/>
            <person name="Town C.D."/>
        </authorList>
    </citation>
    <scope>GENOME REANNOTATION</scope>
    <source>
        <strain evidence="8">cv. Columbia</strain>
    </source>
</reference>
<dbReference type="GeneID" id="834586"/>
<feature type="domain" description="Disease resistance R13L4/SHOC-2-like LRR" evidence="4">
    <location>
        <begin position="438"/>
        <end position="693"/>
    </location>
</feature>